<proteinExistence type="predicted"/>
<sequence length="288" mass="32378">MGTCPFLPPTTPPIFTSTLMHRALRIPELVELMCSQIGSIVPLTKDSLRALAALARTSKTFCDPALDRLWQRQDTIGNFLRCMPNDLWEITELVADDDDEIDSEMEKPLVIDLLRPIRPSDWDRAQSYMHRVRCLIMETAFDTADVFDALGACPPQEFIFPNLNTLHWMPQSPAVFHHIRLFLAPRVNDLRIGSIETFSHLSILSTLPMKYSALKKLLLEIGSWKILDSAVSTISTVVCEFRHLESLTVLALTPKSLAHVSQLPNLHCLDIKCHGATPIAFLEARVPG</sequence>
<dbReference type="EMBL" id="JARKIB010000005">
    <property type="protein sequence ID" value="KAJ7779755.1"/>
    <property type="molecule type" value="Genomic_DNA"/>
</dbReference>
<comment type="caution">
    <text evidence="1">The sequence shown here is derived from an EMBL/GenBank/DDBJ whole genome shotgun (WGS) entry which is preliminary data.</text>
</comment>
<evidence type="ECO:0000313" key="2">
    <source>
        <dbReference type="Proteomes" id="UP001215598"/>
    </source>
</evidence>
<keyword evidence="2" id="KW-1185">Reference proteome</keyword>
<dbReference type="Proteomes" id="UP001215598">
    <property type="component" value="Unassembled WGS sequence"/>
</dbReference>
<dbReference type="AlphaFoldDB" id="A0AAD7K770"/>
<organism evidence="1 2">
    <name type="scientific">Mycena metata</name>
    <dbReference type="NCBI Taxonomy" id="1033252"/>
    <lineage>
        <taxon>Eukaryota</taxon>
        <taxon>Fungi</taxon>
        <taxon>Dikarya</taxon>
        <taxon>Basidiomycota</taxon>
        <taxon>Agaricomycotina</taxon>
        <taxon>Agaricomycetes</taxon>
        <taxon>Agaricomycetidae</taxon>
        <taxon>Agaricales</taxon>
        <taxon>Marasmiineae</taxon>
        <taxon>Mycenaceae</taxon>
        <taxon>Mycena</taxon>
    </lineage>
</organism>
<accession>A0AAD7K770</accession>
<evidence type="ECO:0000313" key="1">
    <source>
        <dbReference type="EMBL" id="KAJ7779755.1"/>
    </source>
</evidence>
<protein>
    <recommendedName>
        <fullName evidence="3">F-box domain-containing protein</fullName>
    </recommendedName>
</protein>
<gene>
    <name evidence="1" type="ORF">B0H16DRAFT_725085</name>
</gene>
<reference evidence="1" key="1">
    <citation type="submission" date="2023-03" db="EMBL/GenBank/DDBJ databases">
        <title>Massive genome expansion in bonnet fungi (Mycena s.s.) driven by repeated elements and novel gene families across ecological guilds.</title>
        <authorList>
            <consortium name="Lawrence Berkeley National Laboratory"/>
            <person name="Harder C.B."/>
            <person name="Miyauchi S."/>
            <person name="Viragh M."/>
            <person name="Kuo A."/>
            <person name="Thoen E."/>
            <person name="Andreopoulos B."/>
            <person name="Lu D."/>
            <person name="Skrede I."/>
            <person name="Drula E."/>
            <person name="Henrissat B."/>
            <person name="Morin E."/>
            <person name="Kohler A."/>
            <person name="Barry K."/>
            <person name="LaButti K."/>
            <person name="Morin E."/>
            <person name="Salamov A."/>
            <person name="Lipzen A."/>
            <person name="Mereny Z."/>
            <person name="Hegedus B."/>
            <person name="Baldrian P."/>
            <person name="Stursova M."/>
            <person name="Weitz H."/>
            <person name="Taylor A."/>
            <person name="Grigoriev I.V."/>
            <person name="Nagy L.G."/>
            <person name="Martin F."/>
            <person name="Kauserud H."/>
        </authorList>
    </citation>
    <scope>NUCLEOTIDE SEQUENCE</scope>
    <source>
        <strain evidence="1">CBHHK182m</strain>
    </source>
</reference>
<name>A0AAD7K770_9AGAR</name>
<evidence type="ECO:0008006" key="3">
    <source>
        <dbReference type="Google" id="ProtNLM"/>
    </source>
</evidence>